<dbReference type="SUPFAM" id="SSF51658">
    <property type="entry name" value="Xylose isomerase-like"/>
    <property type="match status" value="1"/>
</dbReference>
<organism evidence="3 4">
    <name type="scientific">Tamlana crocina</name>
    <dbReference type="NCBI Taxonomy" id="393006"/>
    <lineage>
        <taxon>Bacteria</taxon>
        <taxon>Pseudomonadati</taxon>
        <taxon>Bacteroidota</taxon>
        <taxon>Flavobacteriia</taxon>
        <taxon>Flavobacteriales</taxon>
        <taxon>Flavobacteriaceae</taxon>
        <taxon>Tamlana</taxon>
    </lineage>
</organism>
<comment type="caution">
    <text evidence="3">The sequence shown here is derived from an EMBL/GenBank/DDBJ whole genome shotgun (WGS) entry which is preliminary data.</text>
</comment>
<feature type="domain" description="Xylose isomerase-like TIM barrel" evidence="2">
    <location>
        <begin position="64"/>
        <end position="285"/>
    </location>
</feature>
<evidence type="ECO:0000313" key="3">
    <source>
        <dbReference type="EMBL" id="NJX13995.1"/>
    </source>
</evidence>
<dbReference type="PANTHER" id="PTHR12110">
    <property type="entry name" value="HYDROXYPYRUVATE ISOMERASE"/>
    <property type="match status" value="1"/>
</dbReference>
<keyword evidence="4" id="KW-1185">Reference proteome</keyword>
<dbReference type="InterPro" id="IPR013022">
    <property type="entry name" value="Xyl_isomerase-like_TIM-brl"/>
</dbReference>
<dbReference type="InterPro" id="IPR050312">
    <property type="entry name" value="IolE/XylAMocC-like"/>
</dbReference>
<feature type="signal peptide" evidence="1">
    <location>
        <begin position="1"/>
        <end position="26"/>
    </location>
</feature>
<evidence type="ECO:0000256" key="1">
    <source>
        <dbReference type="SAM" id="SignalP"/>
    </source>
</evidence>
<dbReference type="EMBL" id="JAAVJS010000001">
    <property type="protein sequence ID" value="NJX13995.1"/>
    <property type="molecule type" value="Genomic_DNA"/>
</dbReference>
<reference evidence="3 4" key="1">
    <citation type="submission" date="2020-03" db="EMBL/GenBank/DDBJ databases">
        <title>Tamlana sp. nov, isolated from XXX.</title>
        <authorList>
            <person name="Cao W.R."/>
        </authorList>
    </citation>
    <scope>NUCLEOTIDE SEQUENCE [LARGE SCALE GENOMIC DNA]</scope>
    <source>
        <strain evidence="3 4">HST1-43</strain>
    </source>
</reference>
<evidence type="ECO:0000313" key="4">
    <source>
        <dbReference type="Proteomes" id="UP000760545"/>
    </source>
</evidence>
<proteinExistence type="predicted"/>
<evidence type="ECO:0000259" key="2">
    <source>
        <dbReference type="Pfam" id="PF01261"/>
    </source>
</evidence>
<dbReference type="Gene3D" id="3.20.20.150">
    <property type="entry name" value="Divalent-metal-dependent TIM barrel enzymes"/>
    <property type="match status" value="1"/>
</dbReference>
<dbReference type="Proteomes" id="UP000760545">
    <property type="component" value="Unassembled WGS sequence"/>
</dbReference>
<dbReference type="InterPro" id="IPR036237">
    <property type="entry name" value="Xyl_isomerase-like_sf"/>
</dbReference>
<dbReference type="PANTHER" id="PTHR12110:SF53">
    <property type="entry name" value="BLR5974 PROTEIN"/>
    <property type="match status" value="1"/>
</dbReference>
<keyword evidence="1" id="KW-0732">Signal</keyword>
<feature type="chain" id="PRO_5045342567" evidence="1">
    <location>
        <begin position="27"/>
        <end position="300"/>
    </location>
</feature>
<dbReference type="GO" id="GO:0016853">
    <property type="term" value="F:isomerase activity"/>
    <property type="evidence" value="ECO:0007669"/>
    <property type="project" value="UniProtKB-KW"/>
</dbReference>
<name>A0ABX1D6S5_9FLAO</name>
<dbReference type="Pfam" id="PF01261">
    <property type="entry name" value="AP_endonuc_2"/>
    <property type="match status" value="1"/>
</dbReference>
<protein>
    <submittedName>
        <fullName evidence="3">Sugar phosphate isomerase/epimerase</fullName>
    </submittedName>
</protein>
<accession>A0ABX1D6S5</accession>
<dbReference type="RefSeq" id="WP_167916251.1">
    <property type="nucleotide sequence ID" value="NZ_JAAVJS010000001.1"/>
</dbReference>
<keyword evidence="3" id="KW-0413">Isomerase</keyword>
<sequence length="300" mass="34376">MSITRRNILKNLMLAPLILGANKLMAHTNPLKKNMTSRLQYSINAYSFNSELRSGKMTFYDMMEYAADIGLDAVDLTGYYFNSYPETPSNKVLFDLKRKALELGLDIAWTGVRNDFTSPNHIKRNDDIELIKNWLQVSSKIGSPIMRIFTGKHKSETYSKDDVKEWMVEDFKICAKYGELHGVIVGLQNHDEFLFTSEEVIDMLKRVNSDWFGLILDCGSLPSNDPYKEIENLAPYANYFFVKEHVKQKDSTKVPADLQRIAKIIQSSNYRGYVSFESLKEGNTKAIIKNMVSEFKSGLN</sequence>
<gene>
    <name evidence="3" type="ORF">HC176_00655</name>
</gene>